<organism evidence="2 3">
    <name type="scientific">Candidatus Symbiobacter mobilis CR</name>
    <dbReference type="NCBI Taxonomy" id="946483"/>
    <lineage>
        <taxon>Bacteria</taxon>
        <taxon>Pseudomonadati</taxon>
        <taxon>Pseudomonadota</taxon>
        <taxon>Betaproteobacteria</taxon>
        <taxon>Burkholderiales</taxon>
        <taxon>Comamonadaceae</taxon>
    </lineage>
</organism>
<dbReference type="HOGENOM" id="CLU_2615473_0_0_4"/>
<feature type="compositionally biased region" description="Polar residues" evidence="1">
    <location>
        <begin position="1"/>
        <end position="59"/>
    </location>
</feature>
<dbReference type="KEGG" id="cbx:Cenrod_2231"/>
<dbReference type="EMBL" id="CP004885">
    <property type="protein sequence ID" value="AGX88298.1"/>
    <property type="molecule type" value="Genomic_DNA"/>
</dbReference>
<proteinExistence type="predicted"/>
<keyword evidence="3" id="KW-1185">Reference proteome</keyword>
<evidence type="ECO:0000313" key="3">
    <source>
        <dbReference type="Proteomes" id="UP000017184"/>
    </source>
</evidence>
<protein>
    <submittedName>
        <fullName evidence="2">Uncharacterized protein</fullName>
    </submittedName>
</protein>
<evidence type="ECO:0000256" key="1">
    <source>
        <dbReference type="SAM" id="MobiDB-lite"/>
    </source>
</evidence>
<evidence type="ECO:0000313" key="2">
    <source>
        <dbReference type="EMBL" id="AGX88298.1"/>
    </source>
</evidence>
<reference evidence="2 3" key="1">
    <citation type="journal article" date="2013" name="Genome Biol.">
        <title>Genomic analysis reveals key aspects of prokaryotic symbiosis in the phototrophic consortium "Chlorochromatium aggregatum".</title>
        <authorList>
            <person name="Liu Z."/>
            <person name="Muller J."/>
            <person name="Li T."/>
            <person name="Alvey R.M."/>
            <person name="Vogl K."/>
            <person name="Frigaard N.U."/>
            <person name="Rockwell N.C."/>
            <person name="Boyd E.S."/>
            <person name="Tomsho L.P."/>
            <person name="Schuster S.C."/>
            <person name="Henke P."/>
            <person name="Rohde M."/>
            <person name="Overmann J."/>
            <person name="Bryant D.A."/>
        </authorList>
    </citation>
    <scope>NUCLEOTIDE SEQUENCE [LARGE SCALE GENOMIC DNA]</scope>
    <source>
        <strain evidence="2">CR</strain>
    </source>
</reference>
<dbReference type="AlphaFoldDB" id="U5NDI1"/>
<feature type="compositionally biased region" description="Basic and acidic residues" evidence="1">
    <location>
        <begin position="69"/>
        <end position="78"/>
    </location>
</feature>
<accession>U5NDI1</accession>
<name>U5NDI1_9BURK</name>
<sequence>MFDSTHTPNTPGHQAPGNHNTHQVASNPHQVAPNTHQLPANSHQVTPNSHQSPANSHQVVPNGHQSRRYQRDTLVVKE</sequence>
<dbReference type="STRING" id="946483.Cenrod_2231"/>
<feature type="region of interest" description="Disordered" evidence="1">
    <location>
        <begin position="1"/>
        <end position="78"/>
    </location>
</feature>
<dbReference type="Proteomes" id="UP000017184">
    <property type="component" value="Chromosome"/>
</dbReference>
<gene>
    <name evidence="2" type="ORF">Cenrod_2231</name>
</gene>